<dbReference type="GeneID" id="17356442"/>
<dbReference type="InterPro" id="IPR036378">
    <property type="entry name" value="FAS1_dom_sf"/>
</dbReference>
<sequence>MRVFALISIGILLIAGARPAAADDDDHAAPGPTYETLVELLEFKNNTKLLVAALQAAGLEDLLDDATLGEATLFVPVDDAFEKLAEDLELGSPAELLKDTELLANVLAYHVVPGKLVTTAGEGKAKAMSVYQTLLDGATGQIKYVPREKGPSLLTTSGQYADIIKGGADKFAADAVVHFINKVLIPGDESVAASAPAPAPSRR</sequence>
<dbReference type="PROSITE" id="PS50213">
    <property type="entry name" value="FAS1"/>
    <property type="match status" value="1"/>
</dbReference>
<dbReference type="PANTHER" id="PTHR10900:SF77">
    <property type="entry name" value="FI19380P1"/>
    <property type="match status" value="1"/>
</dbReference>
<feature type="domain" description="FAS1" evidence="2">
    <location>
        <begin position="34"/>
        <end position="184"/>
    </location>
</feature>
<reference evidence="3 4" key="1">
    <citation type="journal article" date="2010" name="Plant Cell">
        <title>The Chlorella variabilis NC64A genome reveals adaptation to photosymbiosis, coevolution with viruses, and cryptic sex.</title>
        <authorList>
            <person name="Blanc G."/>
            <person name="Duncan G."/>
            <person name="Agarkova I."/>
            <person name="Borodovsky M."/>
            <person name="Gurnon J."/>
            <person name="Kuo A."/>
            <person name="Lindquist E."/>
            <person name="Lucas S."/>
            <person name="Pangilinan J."/>
            <person name="Polle J."/>
            <person name="Salamov A."/>
            <person name="Terry A."/>
            <person name="Yamada T."/>
            <person name="Dunigan D.D."/>
            <person name="Grigoriev I.V."/>
            <person name="Claverie J.M."/>
            <person name="Van Etten J.L."/>
        </authorList>
    </citation>
    <scope>NUCLEOTIDE SEQUENCE [LARGE SCALE GENOMIC DNA]</scope>
    <source>
        <strain evidence="3 4">NC64A</strain>
    </source>
</reference>
<accession>E1ZAX2</accession>
<keyword evidence="1" id="KW-0732">Signal</keyword>
<dbReference type="InterPro" id="IPR000782">
    <property type="entry name" value="FAS1_domain"/>
</dbReference>
<dbReference type="PANTHER" id="PTHR10900">
    <property type="entry name" value="PERIOSTIN-RELATED"/>
    <property type="match status" value="1"/>
</dbReference>
<gene>
    <name evidence="3" type="ORF">CHLNCDRAFT_143441</name>
</gene>
<dbReference type="AlphaFoldDB" id="E1ZAX2"/>
<evidence type="ECO:0000313" key="4">
    <source>
        <dbReference type="Proteomes" id="UP000008141"/>
    </source>
</evidence>
<keyword evidence="4" id="KW-1185">Reference proteome</keyword>
<organism evidence="4">
    <name type="scientific">Chlorella variabilis</name>
    <name type="common">Green alga</name>
    <dbReference type="NCBI Taxonomy" id="554065"/>
    <lineage>
        <taxon>Eukaryota</taxon>
        <taxon>Viridiplantae</taxon>
        <taxon>Chlorophyta</taxon>
        <taxon>core chlorophytes</taxon>
        <taxon>Trebouxiophyceae</taxon>
        <taxon>Chlorellales</taxon>
        <taxon>Chlorellaceae</taxon>
        <taxon>Chlorella clade</taxon>
        <taxon>Chlorella</taxon>
    </lineage>
</organism>
<dbReference type="OrthoDB" id="513636at2759"/>
<dbReference type="SUPFAM" id="SSF82153">
    <property type="entry name" value="FAS1 domain"/>
    <property type="match status" value="1"/>
</dbReference>
<dbReference type="InterPro" id="IPR050904">
    <property type="entry name" value="Adhesion/Biosynth-related"/>
</dbReference>
<dbReference type="FunCoup" id="E1ZAX2">
    <property type="interactions" value="318"/>
</dbReference>
<dbReference type="Proteomes" id="UP000008141">
    <property type="component" value="Unassembled WGS sequence"/>
</dbReference>
<feature type="chain" id="PRO_5003156131" description="FAS1 domain-containing protein" evidence="1">
    <location>
        <begin position="23"/>
        <end position="203"/>
    </location>
</feature>
<name>E1ZAX2_CHLVA</name>
<feature type="signal peptide" evidence="1">
    <location>
        <begin position="1"/>
        <end position="22"/>
    </location>
</feature>
<dbReference type="SMART" id="SM00554">
    <property type="entry name" value="FAS1"/>
    <property type="match status" value="1"/>
</dbReference>
<evidence type="ECO:0000259" key="2">
    <source>
        <dbReference type="PROSITE" id="PS50213"/>
    </source>
</evidence>
<dbReference type="Pfam" id="PF02469">
    <property type="entry name" value="Fasciclin"/>
    <property type="match status" value="1"/>
</dbReference>
<evidence type="ECO:0000313" key="3">
    <source>
        <dbReference type="EMBL" id="EFN56923.1"/>
    </source>
</evidence>
<evidence type="ECO:0000256" key="1">
    <source>
        <dbReference type="SAM" id="SignalP"/>
    </source>
</evidence>
<proteinExistence type="predicted"/>
<dbReference type="InParanoid" id="E1ZAX2"/>
<dbReference type="RefSeq" id="XP_005849025.1">
    <property type="nucleotide sequence ID" value="XM_005848963.1"/>
</dbReference>
<dbReference type="KEGG" id="cvr:CHLNCDRAFT_143441"/>
<protein>
    <recommendedName>
        <fullName evidence="2">FAS1 domain-containing protein</fullName>
    </recommendedName>
</protein>
<dbReference type="Gene3D" id="2.30.180.10">
    <property type="entry name" value="FAS1 domain"/>
    <property type="match status" value="1"/>
</dbReference>
<dbReference type="EMBL" id="GL433840">
    <property type="protein sequence ID" value="EFN56923.1"/>
    <property type="molecule type" value="Genomic_DNA"/>
</dbReference>
<dbReference type="GO" id="GO:0005615">
    <property type="term" value="C:extracellular space"/>
    <property type="evidence" value="ECO:0007669"/>
    <property type="project" value="TreeGrafter"/>
</dbReference>